<dbReference type="InterPro" id="IPR041657">
    <property type="entry name" value="HTH_17"/>
</dbReference>
<dbReference type="InterPro" id="IPR009061">
    <property type="entry name" value="DNA-bd_dom_put_sf"/>
</dbReference>
<evidence type="ECO:0000313" key="3">
    <source>
        <dbReference type="Proteomes" id="UP000183413"/>
    </source>
</evidence>
<dbReference type="SUPFAM" id="SSF46955">
    <property type="entry name" value="Putative DNA-binding domain"/>
    <property type="match status" value="1"/>
</dbReference>
<sequence>MTHPDATTLADAPPAMRLYRVHEAMALLSVSRTTLYALMDSGALRSVTVGRARRIPGTAIADYIAHLETEASNLA</sequence>
<dbReference type="RefSeq" id="WP_256255487.1">
    <property type="nucleotide sequence ID" value="NZ_FOVH01000011.1"/>
</dbReference>
<proteinExistence type="predicted"/>
<organism evidence="2 3">
    <name type="scientific">Actinomadura madurae</name>
    <dbReference type="NCBI Taxonomy" id="1993"/>
    <lineage>
        <taxon>Bacteria</taxon>
        <taxon>Bacillati</taxon>
        <taxon>Actinomycetota</taxon>
        <taxon>Actinomycetes</taxon>
        <taxon>Streptosporangiales</taxon>
        <taxon>Thermomonosporaceae</taxon>
        <taxon>Actinomadura</taxon>
    </lineage>
</organism>
<dbReference type="STRING" id="1993.SAMN04489713_111126"/>
<dbReference type="AlphaFoldDB" id="A0A1I5M3U1"/>
<dbReference type="Proteomes" id="UP000183413">
    <property type="component" value="Unassembled WGS sequence"/>
</dbReference>
<reference evidence="2 3" key="1">
    <citation type="submission" date="2016-10" db="EMBL/GenBank/DDBJ databases">
        <authorList>
            <person name="de Groot N.N."/>
        </authorList>
    </citation>
    <scope>NUCLEOTIDE SEQUENCE [LARGE SCALE GENOMIC DNA]</scope>
    <source>
        <strain evidence="2 3">DSM 43067</strain>
    </source>
</reference>
<dbReference type="InterPro" id="IPR010093">
    <property type="entry name" value="SinI_DNA-bd"/>
</dbReference>
<accession>A0A1I5M3U1</accession>
<dbReference type="NCBIfam" id="TIGR01764">
    <property type="entry name" value="excise"/>
    <property type="match status" value="1"/>
</dbReference>
<protein>
    <submittedName>
        <fullName evidence="2">DNA binding domain-containing protein, excisionase family</fullName>
    </submittedName>
</protein>
<dbReference type="Pfam" id="PF12728">
    <property type="entry name" value="HTH_17"/>
    <property type="match status" value="1"/>
</dbReference>
<dbReference type="InParanoid" id="A0A1I5M3U1"/>
<gene>
    <name evidence="2" type="ORF">SAMN04489713_111126</name>
</gene>
<keyword evidence="3" id="KW-1185">Reference proteome</keyword>
<name>A0A1I5M3U1_9ACTN</name>
<evidence type="ECO:0000313" key="2">
    <source>
        <dbReference type="EMBL" id="SFP03616.1"/>
    </source>
</evidence>
<dbReference type="GO" id="GO:0003677">
    <property type="term" value="F:DNA binding"/>
    <property type="evidence" value="ECO:0007669"/>
    <property type="project" value="InterPro"/>
</dbReference>
<dbReference type="EMBL" id="FOVH01000011">
    <property type="protein sequence ID" value="SFP03616.1"/>
    <property type="molecule type" value="Genomic_DNA"/>
</dbReference>
<evidence type="ECO:0000259" key="1">
    <source>
        <dbReference type="Pfam" id="PF12728"/>
    </source>
</evidence>
<feature type="domain" description="Helix-turn-helix" evidence="1">
    <location>
        <begin position="18"/>
        <end position="65"/>
    </location>
</feature>